<dbReference type="NCBIfam" id="TIGR01161">
    <property type="entry name" value="purK"/>
    <property type="match status" value="1"/>
</dbReference>
<dbReference type="PANTHER" id="PTHR11609">
    <property type="entry name" value="PURINE BIOSYNTHESIS PROTEIN 6/7, PUR6/7"/>
    <property type="match status" value="1"/>
</dbReference>
<evidence type="ECO:0000256" key="1">
    <source>
        <dbReference type="ARBA" id="ARBA00001936"/>
    </source>
</evidence>
<dbReference type="SUPFAM" id="SSF52440">
    <property type="entry name" value="PreATP-grasp domain"/>
    <property type="match status" value="1"/>
</dbReference>
<feature type="binding site" evidence="8">
    <location>
        <position position="213"/>
    </location>
    <ligand>
        <name>ATP</name>
        <dbReference type="ChEBI" id="CHEBI:30616"/>
    </ligand>
</feature>
<dbReference type="STRING" id="1423740.FC36_GL000974"/>
<comment type="pathway">
    <text evidence="8 9">Purine metabolism; IMP biosynthesis via de novo pathway; 5-amino-1-(5-phospho-D-ribosyl)imidazole-4-carboxylate from 5-amino-1-(5-phospho-D-ribosyl)imidazole (N5-CAIR route): step 1/2.</text>
</comment>
<dbReference type="GO" id="GO:0005829">
    <property type="term" value="C:cytosol"/>
    <property type="evidence" value="ECO:0007669"/>
    <property type="project" value="TreeGrafter"/>
</dbReference>
<comment type="catalytic activity">
    <reaction evidence="8 9">
        <text>5-amino-1-(5-phospho-beta-D-ribosyl)imidazole + hydrogencarbonate + ATP = 5-carboxyamino-1-(5-phospho-D-ribosyl)imidazole + ADP + phosphate + 2 H(+)</text>
        <dbReference type="Rhea" id="RHEA:19317"/>
        <dbReference type="ChEBI" id="CHEBI:15378"/>
        <dbReference type="ChEBI" id="CHEBI:17544"/>
        <dbReference type="ChEBI" id="CHEBI:30616"/>
        <dbReference type="ChEBI" id="CHEBI:43474"/>
        <dbReference type="ChEBI" id="CHEBI:58730"/>
        <dbReference type="ChEBI" id="CHEBI:137981"/>
        <dbReference type="ChEBI" id="CHEBI:456216"/>
        <dbReference type="EC" id="6.3.4.18"/>
    </reaction>
</comment>
<comment type="caution">
    <text evidence="8">Lacks conserved residue(s) required for the propagation of feature annotation.</text>
</comment>
<comment type="cofactor">
    <cofactor evidence="1">
        <name>Mn(2+)</name>
        <dbReference type="ChEBI" id="CHEBI:29035"/>
    </cofactor>
</comment>
<feature type="binding site" evidence="8">
    <location>
        <position position="107"/>
    </location>
    <ligand>
        <name>ATP</name>
        <dbReference type="ChEBI" id="CHEBI:30616"/>
    </ligand>
</feature>
<evidence type="ECO:0000256" key="3">
    <source>
        <dbReference type="ARBA" id="ARBA00022598"/>
    </source>
</evidence>
<protein>
    <recommendedName>
        <fullName evidence="8 9">N5-carboxyaminoimidazole ribonucleotide synthase</fullName>
        <shortName evidence="8 9">N5-CAIR synthase</shortName>
        <ecNumber evidence="8 9">6.3.4.18</ecNumber>
    </recommendedName>
    <alternativeName>
        <fullName evidence="8 9">5-(carboxyamino)imidazole ribonucleotide synthetase</fullName>
    </alternativeName>
</protein>
<evidence type="ECO:0000256" key="5">
    <source>
        <dbReference type="ARBA" id="ARBA00022755"/>
    </source>
</evidence>
<dbReference type="GO" id="GO:0034028">
    <property type="term" value="F:5-(carboxyamino)imidazole ribonucleotide synthase activity"/>
    <property type="evidence" value="ECO:0007669"/>
    <property type="project" value="UniProtKB-UniRule"/>
</dbReference>
<gene>
    <name evidence="8 9" type="primary">purK</name>
    <name evidence="11" type="ORF">FC36_GL000974</name>
</gene>
<dbReference type="Pfam" id="PF22660">
    <property type="entry name" value="RS_preATP-grasp-like"/>
    <property type="match status" value="1"/>
</dbReference>
<dbReference type="PROSITE" id="PS50975">
    <property type="entry name" value="ATP_GRASP"/>
    <property type="match status" value="1"/>
</dbReference>
<dbReference type="NCBIfam" id="NF004676">
    <property type="entry name" value="PRK06019.1-2"/>
    <property type="match status" value="1"/>
</dbReference>
<dbReference type="InterPro" id="IPR011054">
    <property type="entry name" value="Rudment_hybrid_motif"/>
</dbReference>
<dbReference type="AlphaFoldDB" id="A0A0R1TIN9"/>
<dbReference type="PATRIC" id="fig|1423740.3.peg.1045"/>
<dbReference type="SUPFAM" id="SSF56059">
    <property type="entry name" value="Glutathione synthetase ATP-binding domain-like"/>
    <property type="match status" value="1"/>
</dbReference>
<dbReference type="InterPro" id="IPR013815">
    <property type="entry name" value="ATP_grasp_subdomain_1"/>
</dbReference>
<dbReference type="InterPro" id="IPR003135">
    <property type="entry name" value="ATP-grasp_carboxylate-amine"/>
</dbReference>
<dbReference type="InterPro" id="IPR011761">
    <property type="entry name" value="ATP-grasp"/>
</dbReference>
<dbReference type="GO" id="GO:0004638">
    <property type="term" value="F:phosphoribosylaminoimidazole carboxylase activity"/>
    <property type="evidence" value="ECO:0007669"/>
    <property type="project" value="InterPro"/>
</dbReference>
<dbReference type="UniPathway" id="UPA00074">
    <property type="reaction ID" value="UER00942"/>
</dbReference>
<comment type="subunit">
    <text evidence="8 9">Homodimer.</text>
</comment>
<proteinExistence type="inferred from homology"/>
<evidence type="ECO:0000256" key="4">
    <source>
        <dbReference type="ARBA" id="ARBA00022741"/>
    </source>
</evidence>
<dbReference type="EMBL" id="AZFH01000138">
    <property type="protein sequence ID" value="KRL78786.1"/>
    <property type="molecule type" value="Genomic_DNA"/>
</dbReference>
<keyword evidence="4 8" id="KW-0547">Nucleotide-binding</keyword>
<dbReference type="Pfam" id="PF17769">
    <property type="entry name" value="PurK_C"/>
    <property type="match status" value="1"/>
</dbReference>
<feature type="domain" description="ATP-grasp" evidence="10">
    <location>
        <begin position="111"/>
        <end position="297"/>
    </location>
</feature>
<dbReference type="OrthoDB" id="9804625at2"/>
<dbReference type="Proteomes" id="UP000051048">
    <property type="component" value="Unassembled WGS sequence"/>
</dbReference>
<dbReference type="PANTHER" id="PTHR11609:SF5">
    <property type="entry name" value="PHOSPHORIBOSYLAMINOIMIDAZOLE CARBOXYLASE"/>
    <property type="match status" value="1"/>
</dbReference>
<dbReference type="EC" id="6.3.4.18" evidence="8 9"/>
<organism evidence="11 12">
    <name type="scientific">Ligilactobacillus equi DSM 15833 = JCM 10991</name>
    <dbReference type="NCBI Taxonomy" id="1423740"/>
    <lineage>
        <taxon>Bacteria</taxon>
        <taxon>Bacillati</taxon>
        <taxon>Bacillota</taxon>
        <taxon>Bacilli</taxon>
        <taxon>Lactobacillales</taxon>
        <taxon>Lactobacillaceae</taxon>
        <taxon>Ligilactobacillus</taxon>
    </lineage>
</organism>
<evidence type="ECO:0000313" key="11">
    <source>
        <dbReference type="EMBL" id="KRL78786.1"/>
    </source>
</evidence>
<comment type="function">
    <text evidence="8">Catalyzes the ATP-dependent conversion of 5-aminoimidazole ribonucleotide (AIR) and HCO(3)(-) to N5-carboxyaminoimidazole ribonucleotide (N5-CAIR).</text>
</comment>
<keyword evidence="7" id="KW-0464">Manganese</keyword>
<evidence type="ECO:0000256" key="8">
    <source>
        <dbReference type="HAMAP-Rule" id="MF_01928"/>
    </source>
</evidence>
<evidence type="ECO:0000256" key="2">
    <source>
        <dbReference type="ARBA" id="ARBA00001946"/>
    </source>
</evidence>
<keyword evidence="3 8" id="KW-0436">Ligase</keyword>
<dbReference type="GO" id="GO:0046872">
    <property type="term" value="F:metal ion binding"/>
    <property type="evidence" value="ECO:0007669"/>
    <property type="project" value="InterPro"/>
</dbReference>
<keyword evidence="6 8" id="KW-0067">ATP-binding</keyword>
<dbReference type="Gene3D" id="3.40.50.20">
    <property type="match status" value="1"/>
</dbReference>
<dbReference type="FunFam" id="3.30.470.20:FF:000029">
    <property type="entry name" value="N5-carboxyaminoimidazole ribonucleotide synthase"/>
    <property type="match status" value="1"/>
</dbReference>
<accession>A0A0R1TIN9</accession>
<comment type="similarity">
    <text evidence="8 9">Belongs to the PurK/PurT family.</text>
</comment>
<keyword evidence="5 8" id="KW-0658">Purine biosynthesis</keyword>
<evidence type="ECO:0000256" key="6">
    <source>
        <dbReference type="ARBA" id="ARBA00022840"/>
    </source>
</evidence>
<feature type="binding site" evidence="8">
    <location>
        <begin position="182"/>
        <end position="185"/>
    </location>
    <ligand>
        <name>ATP</name>
        <dbReference type="ChEBI" id="CHEBI:30616"/>
    </ligand>
</feature>
<dbReference type="NCBIfam" id="NF004675">
    <property type="entry name" value="PRK06019.1-1"/>
    <property type="match status" value="1"/>
</dbReference>
<dbReference type="InterPro" id="IPR040686">
    <property type="entry name" value="PurK_C"/>
</dbReference>
<evidence type="ECO:0000259" key="10">
    <source>
        <dbReference type="PROSITE" id="PS50975"/>
    </source>
</evidence>
<feature type="binding site" evidence="8">
    <location>
        <begin position="267"/>
        <end position="268"/>
    </location>
    <ligand>
        <name>ATP</name>
        <dbReference type="ChEBI" id="CHEBI:30616"/>
    </ligand>
</feature>
<feature type="binding site" evidence="8">
    <location>
        <position position="147"/>
    </location>
    <ligand>
        <name>ATP</name>
        <dbReference type="ChEBI" id="CHEBI:30616"/>
    </ligand>
</feature>
<comment type="cofactor">
    <cofactor evidence="2">
        <name>Mg(2+)</name>
        <dbReference type="ChEBI" id="CHEBI:18420"/>
    </cofactor>
</comment>
<dbReference type="Gene3D" id="3.30.1490.20">
    <property type="entry name" value="ATP-grasp fold, A domain"/>
    <property type="match status" value="1"/>
</dbReference>
<name>A0A0R1TIN9_9LACO</name>
<dbReference type="NCBIfam" id="NF004679">
    <property type="entry name" value="PRK06019.1-5"/>
    <property type="match status" value="1"/>
</dbReference>
<feature type="binding site" evidence="8">
    <location>
        <position position="190"/>
    </location>
    <ligand>
        <name>ATP</name>
        <dbReference type="ChEBI" id="CHEBI:30616"/>
    </ligand>
</feature>
<dbReference type="InterPro" id="IPR054350">
    <property type="entry name" value="PurT/PurK_preATP-grasp"/>
</dbReference>
<dbReference type="FunFam" id="3.30.1490.20:FF:000015">
    <property type="entry name" value="N5-carboxyaminoimidazole ribonucleotide synthase"/>
    <property type="match status" value="1"/>
</dbReference>
<dbReference type="RefSeq" id="WP_025020765.1">
    <property type="nucleotide sequence ID" value="NZ_AZFH01000138.1"/>
</dbReference>
<dbReference type="SUPFAM" id="SSF51246">
    <property type="entry name" value="Rudiment single hybrid motif"/>
    <property type="match status" value="1"/>
</dbReference>
<comment type="caution">
    <text evidence="11">The sequence shown here is derived from an EMBL/GenBank/DDBJ whole genome shotgun (WGS) entry which is preliminary data.</text>
</comment>
<dbReference type="InterPro" id="IPR005875">
    <property type="entry name" value="PurK"/>
</dbReference>
<comment type="function">
    <text evidence="9">Catalyzes the ATP-dependent conversion of 5-aminoimidazole ribonucleotide (AIR) and HCO(3)- to N5-carboxyaminoimidazole ribonucleotide (N5-CAIR).</text>
</comment>
<dbReference type="GO" id="GO:0005524">
    <property type="term" value="F:ATP binding"/>
    <property type="evidence" value="ECO:0007669"/>
    <property type="project" value="UniProtKB-UniRule"/>
</dbReference>
<evidence type="ECO:0000256" key="9">
    <source>
        <dbReference type="RuleBase" id="RU361200"/>
    </source>
</evidence>
<dbReference type="InterPro" id="IPR016185">
    <property type="entry name" value="PreATP-grasp_dom_sf"/>
</dbReference>
<dbReference type="FunFam" id="3.40.50.20:FF:000016">
    <property type="entry name" value="N5-carboxyaminoimidazole ribonucleotide synthase"/>
    <property type="match status" value="1"/>
</dbReference>
<dbReference type="HAMAP" id="MF_01928">
    <property type="entry name" value="PurK"/>
    <property type="match status" value="1"/>
</dbReference>
<sequence length="374" mass="41186">MTKLIQQGQTIGIIGGGQLGQMLALDAKASGMRVIVLDPDPTCPTGQVCDEQIVAPYASQTAITTLAEKSDVLTYEFENVDLATLEAVSDQVFIPQGTELLRITKDRLREKTFLRDHGLQTAPFRMVNTQADLVAALADLDYPAILKTCQGGYDGKDQVTLYSEENLKQATEVLAQGPCILEGFVTFKCECSIMVARNPRGQVSVMPVSENIHVNHILHESIVPARISLALQAKAQKLAQMIAEALGLVGILGVEFFVGQDHELYVNELAPRPHNSGHYSLEACDFSQFALHNRAICNWPLPSVKLLSPAIMVNILGQHVAGTQALISQKATWHFHDYGKKDQKFNRKMGHVTILCDNIEATLKEIKTTQVWER</sequence>
<evidence type="ECO:0000313" key="12">
    <source>
        <dbReference type="Proteomes" id="UP000051048"/>
    </source>
</evidence>
<dbReference type="Pfam" id="PF02222">
    <property type="entry name" value="ATP-grasp"/>
    <property type="match status" value="1"/>
</dbReference>
<reference evidence="11 12" key="1">
    <citation type="journal article" date="2015" name="Genome Announc.">
        <title>Expanding the biotechnology potential of lactobacilli through comparative genomics of 213 strains and associated genera.</title>
        <authorList>
            <person name="Sun Z."/>
            <person name="Harris H.M."/>
            <person name="McCann A."/>
            <person name="Guo C."/>
            <person name="Argimon S."/>
            <person name="Zhang W."/>
            <person name="Yang X."/>
            <person name="Jeffery I.B."/>
            <person name="Cooney J.C."/>
            <person name="Kagawa T.F."/>
            <person name="Liu W."/>
            <person name="Song Y."/>
            <person name="Salvetti E."/>
            <person name="Wrobel A."/>
            <person name="Rasinkangas P."/>
            <person name="Parkhill J."/>
            <person name="Rea M.C."/>
            <person name="O'Sullivan O."/>
            <person name="Ritari J."/>
            <person name="Douillard F.P."/>
            <person name="Paul Ross R."/>
            <person name="Yang R."/>
            <person name="Briner A.E."/>
            <person name="Felis G.E."/>
            <person name="de Vos W.M."/>
            <person name="Barrangou R."/>
            <person name="Klaenhammer T.R."/>
            <person name="Caufield P.W."/>
            <person name="Cui Y."/>
            <person name="Zhang H."/>
            <person name="O'Toole P.W."/>
        </authorList>
    </citation>
    <scope>NUCLEOTIDE SEQUENCE [LARGE SCALE GENOMIC DNA]</scope>
    <source>
        <strain evidence="11 12">DSM 15833</strain>
    </source>
</reference>
<evidence type="ECO:0000256" key="7">
    <source>
        <dbReference type="ARBA" id="ARBA00023211"/>
    </source>
</evidence>
<dbReference type="Gene3D" id="3.30.470.20">
    <property type="entry name" value="ATP-grasp fold, B domain"/>
    <property type="match status" value="1"/>
</dbReference>
<dbReference type="GO" id="GO:0006189">
    <property type="term" value="P:'de novo' IMP biosynthetic process"/>
    <property type="evidence" value="ECO:0007669"/>
    <property type="project" value="UniProtKB-UniRule"/>
</dbReference>